<evidence type="ECO:0000256" key="5">
    <source>
        <dbReference type="ARBA" id="ARBA00023054"/>
    </source>
</evidence>
<evidence type="ECO:0000256" key="6">
    <source>
        <dbReference type="SAM" id="MobiDB-lite"/>
    </source>
</evidence>
<feature type="compositionally biased region" description="Basic and acidic residues" evidence="6">
    <location>
        <begin position="29"/>
        <end position="42"/>
    </location>
</feature>
<dbReference type="SUPFAM" id="SSF140693">
    <property type="entry name" value="IpaD-like"/>
    <property type="match status" value="1"/>
</dbReference>
<dbReference type="Gene3D" id="1.20.1710.10">
    <property type="entry name" value="IpaD-like"/>
    <property type="match status" value="1"/>
</dbReference>
<sequence>MFSISNTTPPRTSQLNPTEKSQTTVAPEVRPEAGSEKKEGGHHGMHLSALQYADSKVKQLLTLNGDRPTLETMNEKINERVLTRQHVEGALKSLASSNVVLAEEQKQQLQQGFGDNLPKLSMLNGGGNAISGRAMMSDAELWEKISDSIGNINNSYLKMYESVVEGYTYFYQKFSEKILAKMGSWVQPGKDGNSVKLSAGEIMNTLWGILNACKGDKGTEDPSYVLLPPQSGGSPVETFSKAEADMWAAELGLPSSCVQQRNGNYVVIPDLTPLETMLTELQNIGGYNGNGILELDNAKYQAWQAGFKSQEENLKTTLQTLTQKYSNANSLYDNLVKVLSSTISSCLETAKSFLQG</sequence>
<accession>A0AAV3M7L7</accession>
<dbReference type="RefSeq" id="WP_051459666.1">
    <property type="nucleotide sequence ID" value="NZ_JALD01000038.1"/>
</dbReference>
<evidence type="ECO:0000313" key="7">
    <source>
        <dbReference type="EMBL" id="EUD11726.1"/>
    </source>
</evidence>
<dbReference type="Proteomes" id="UP000022311">
    <property type="component" value="Unassembled WGS sequence"/>
</dbReference>
<protein>
    <submittedName>
        <fullName evidence="7">Type III effector protein IpaD/SipD/SspD</fullName>
    </submittedName>
</protein>
<dbReference type="NCBIfam" id="TIGR02553">
    <property type="entry name" value="SipD_IpaD_SspD"/>
    <property type="match status" value="1"/>
</dbReference>
<reference evidence="7 8" key="1">
    <citation type="submission" date="2014-01" db="EMBL/GenBank/DDBJ databases">
        <authorList>
            <person name="Durkin A.S."/>
            <person name="McCorrison J."/>
            <person name="Torralba M."/>
            <person name="Gillis M."/>
            <person name="Haft D.H."/>
            <person name="Methe B."/>
            <person name="Sutton G."/>
            <person name="Nelson K.E."/>
        </authorList>
    </citation>
    <scope>NUCLEOTIDE SEQUENCE [LARGE SCALE GENOMIC DNA]</scope>
    <source>
        <strain evidence="7 8">205/92</strain>
    </source>
</reference>
<evidence type="ECO:0000256" key="3">
    <source>
        <dbReference type="ARBA" id="ARBA00022525"/>
    </source>
</evidence>
<keyword evidence="3" id="KW-0964">Secreted</keyword>
<evidence type="ECO:0000256" key="1">
    <source>
        <dbReference type="ARBA" id="ARBA00004613"/>
    </source>
</evidence>
<evidence type="ECO:0000256" key="2">
    <source>
        <dbReference type="ARBA" id="ARBA00007741"/>
    </source>
</evidence>
<evidence type="ECO:0000256" key="4">
    <source>
        <dbReference type="ARBA" id="ARBA00023026"/>
    </source>
</evidence>
<dbReference type="EMBL" id="JALD01000038">
    <property type="protein sequence ID" value="EUD11726.1"/>
    <property type="molecule type" value="Genomic_DNA"/>
</dbReference>
<proteinExistence type="inferred from homology"/>
<comment type="caution">
    <text evidence="7">The sequence shown here is derived from an EMBL/GenBank/DDBJ whole genome shotgun (WGS) entry which is preliminary data.</text>
</comment>
<name>A0AAV3M7L7_9GAMM</name>
<keyword evidence="4" id="KW-0843">Virulence</keyword>
<feature type="region of interest" description="Disordered" evidence="6">
    <location>
        <begin position="1"/>
        <end position="44"/>
    </location>
</feature>
<feature type="compositionally biased region" description="Polar residues" evidence="6">
    <location>
        <begin position="1"/>
        <end position="25"/>
    </location>
</feature>
<comment type="subcellular location">
    <subcellularLocation>
        <location evidence="1">Secreted</location>
    </subcellularLocation>
</comment>
<dbReference type="AlphaFoldDB" id="A0AAV3M7L7"/>
<dbReference type="InterPro" id="IPR009483">
    <property type="entry name" value="IpaD/BipD/SipD"/>
</dbReference>
<comment type="similarity">
    <text evidence="2">Belongs to the invasin protein D family.</text>
</comment>
<dbReference type="InterPro" id="IPR036708">
    <property type="entry name" value="BipD-like_sf"/>
</dbReference>
<dbReference type="Pfam" id="PF06511">
    <property type="entry name" value="T3SS_TC"/>
    <property type="match status" value="1"/>
</dbReference>
<gene>
    <name evidence="7" type="ORF">HMPREF1563_0260</name>
</gene>
<evidence type="ECO:0000313" key="8">
    <source>
        <dbReference type="Proteomes" id="UP000022311"/>
    </source>
</evidence>
<organism evidence="7 8">
    <name type="scientific">Providencia alcalifaciens 205/92</name>
    <dbReference type="NCBI Taxonomy" id="1256988"/>
    <lineage>
        <taxon>Bacteria</taxon>
        <taxon>Pseudomonadati</taxon>
        <taxon>Pseudomonadota</taxon>
        <taxon>Gammaproteobacteria</taxon>
        <taxon>Enterobacterales</taxon>
        <taxon>Morganellaceae</taxon>
        <taxon>Providencia</taxon>
    </lineage>
</organism>
<dbReference type="GO" id="GO:0005576">
    <property type="term" value="C:extracellular region"/>
    <property type="evidence" value="ECO:0007669"/>
    <property type="project" value="UniProtKB-SubCell"/>
</dbReference>
<keyword evidence="5" id="KW-0175">Coiled coil</keyword>